<keyword evidence="4" id="KW-0175">Coiled coil</keyword>
<accession>D5XE02</accession>
<dbReference type="eggNOG" id="COG0419">
    <property type="taxonomic scope" value="Bacteria"/>
</dbReference>
<feature type="domain" description="Endonuclease GajA/Old nuclease/RecF-like AAA" evidence="5">
    <location>
        <begin position="1"/>
        <end position="367"/>
    </location>
</feature>
<evidence type="ECO:0000313" key="6">
    <source>
        <dbReference type="EMBL" id="ADG81873.1"/>
    </source>
</evidence>
<dbReference type="OrthoDB" id="9795626at2"/>
<protein>
    <recommendedName>
        <fullName evidence="3">Nuclease SbcCD subunit C</fullName>
    </recommendedName>
</protein>
<dbReference type="SUPFAM" id="SSF52540">
    <property type="entry name" value="P-loop containing nucleoside triphosphate hydrolases"/>
    <property type="match status" value="2"/>
</dbReference>
<feature type="coiled-coil region" evidence="4">
    <location>
        <begin position="433"/>
        <end position="467"/>
    </location>
</feature>
<name>D5XE02_THEPJ</name>
<keyword evidence="7" id="KW-1185">Reference proteome</keyword>
<dbReference type="InterPro" id="IPR041685">
    <property type="entry name" value="AAA_GajA/Old/RecF-like"/>
</dbReference>
<dbReference type="Proteomes" id="UP000002377">
    <property type="component" value="Chromosome"/>
</dbReference>
<feature type="coiled-coil region" evidence="4">
    <location>
        <begin position="491"/>
        <end position="559"/>
    </location>
</feature>
<evidence type="ECO:0000256" key="4">
    <source>
        <dbReference type="SAM" id="Coils"/>
    </source>
</evidence>
<organism evidence="6 7">
    <name type="scientific">Thermincola potens (strain JR)</name>
    <dbReference type="NCBI Taxonomy" id="635013"/>
    <lineage>
        <taxon>Bacteria</taxon>
        <taxon>Bacillati</taxon>
        <taxon>Bacillota</taxon>
        <taxon>Clostridia</taxon>
        <taxon>Eubacteriales</taxon>
        <taxon>Thermincolaceae</taxon>
        <taxon>Thermincola</taxon>
    </lineage>
</organism>
<dbReference type="PANTHER" id="PTHR32114:SF2">
    <property type="entry name" value="ABC TRANSPORTER ABCH.3"/>
    <property type="match status" value="1"/>
</dbReference>
<dbReference type="RefSeq" id="WP_013119892.1">
    <property type="nucleotide sequence ID" value="NC_014152.1"/>
</dbReference>
<dbReference type="Gene3D" id="3.40.50.300">
    <property type="entry name" value="P-loop containing nucleotide triphosphate hydrolases"/>
    <property type="match status" value="2"/>
</dbReference>
<dbReference type="Pfam" id="PF13175">
    <property type="entry name" value="AAA_15"/>
    <property type="match status" value="1"/>
</dbReference>
<evidence type="ECO:0000256" key="1">
    <source>
        <dbReference type="ARBA" id="ARBA00006930"/>
    </source>
</evidence>
<gene>
    <name evidence="6" type="ordered locus">TherJR_1008</name>
</gene>
<dbReference type="EMBL" id="CP002028">
    <property type="protein sequence ID" value="ADG81873.1"/>
    <property type="molecule type" value="Genomic_DNA"/>
</dbReference>
<dbReference type="AlphaFoldDB" id="D5XE02"/>
<proteinExistence type="inferred from homology"/>
<evidence type="ECO:0000259" key="5">
    <source>
        <dbReference type="Pfam" id="PF13175"/>
    </source>
</evidence>
<dbReference type="KEGG" id="tjr:TherJR_1008"/>
<comment type="subunit">
    <text evidence="2">Heterodimer of SbcC and SbcD.</text>
</comment>
<feature type="coiled-coil region" evidence="4">
    <location>
        <begin position="177"/>
        <end position="370"/>
    </location>
</feature>
<feature type="coiled-coil region" evidence="4">
    <location>
        <begin position="622"/>
        <end position="680"/>
    </location>
</feature>
<dbReference type="InterPro" id="IPR027417">
    <property type="entry name" value="P-loop_NTPase"/>
</dbReference>
<dbReference type="STRING" id="635013.TherJR_1008"/>
<feature type="coiled-coil region" evidence="4">
    <location>
        <begin position="718"/>
        <end position="866"/>
    </location>
</feature>
<sequence>MKIRKIRLQNIKSYVDQEITFNEGVNFISGINGAGKSTIIEAIGFALFDHHPGTIGEFLRYGTKTGTITVEFCGIDEREYRVVRKLGTSSLWTVFDLESGGELDLHGTRDVKNWLKEAMGIDQDMELEHLFQDIVGVPQGTFVAPFLETPSLRKKKFDAILKVEQYRDAYLNTRAAAKLLDERMREQEKDLAVLAAEVQDYDAAKAQVQSLKTTIRELEETLQQLEGEVQNRAQKVTELERLKERLEKTEASLQALAATIEGLEQREKDLRENLAQAAQAYRIVRNAAPGYKAYLELQEKAKLLEKQKREKEGLEQEVNRLKQTMAALQAAIGAKEKEAAARAADLQAEEKELNNRLAENAALLAKAKEKYQRIMAGQEALLRWRQSEEKLVGACAGLQDIYREITAKGQLLEGSLVQEEAAILERLEELTPLEAVAEQLEAREKELNRSREEWAKLKERLHSLQKDSQQAADGLCPFLKSPCQNVAGDLRGFFARQIAEVEKELDSLKETGLRLADEVKEAKAAREKVLVLRTEKKRLQQIQQQKEALTGEIAQLTLRFRRPDFAELLDELRKTGDLPSDELEKCCNLWNREWQDERDLDTVLAAVEAVLEQSGTRRAAKEKDFNERLQEASNTLTRYSTEKENIIRALDQVQAKKKLLADDLAALEQEKKKLSDMEARVGETAGKAAAFNGVEEALENTRTAQEQRRRDYELYMENRATAAKKDSLERELQKLSGEIANKKDQYIRLQEEKQQLVKSFNPTAYNLEKAELDRIKQKHIAQNQILQERKNDLQEAIERLGSLEKKLAAIKKLEEDMRRTRKTQRLLEAIRGILNNAGAPIAKVYLENLSREANEIYRQISSENAMLEWRSDYDICLTDNFQGRERVRIFKQFSGGEQMTAALAVRLALLKQQSQVRIGFFDEPTANLDTDRRLNLADTIPRVTGDFDQLFIISHDDTFDSMTDNIIQIKKDTEAGSMLE</sequence>
<dbReference type="HOGENOM" id="CLU_004785_0_2_9"/>
<evidence type="ECO:0000256" key="3">
    <source>
        <dbReference type="ARBA" id="ARBA00013368"/>
    </source>
</evidence>
<dbReference type="PANTHER" id="PTHR32114">
    <property type="entry name" value="ABC TRANSPORTER ABCH.3"/>
    <property type="match status" value="1"/>
</dbReference>
<comment type="similarity">
    <text evidence="1">Belongs to the SMC family. SbcC subfamily.</text>
</comment>
<reference evidence="6 7" key="1">
    <citation type="submission" date="2010-05" db="EMBL/GenBank/DDBJ databases">
        <title>Complete sequence of Thermincola sp. JR.</title>
        <authorList>
            <consortium name="US DOE Joint Genome Institute"/>
            <person name="Lucas S."/>
            <person name="Copeland A."/>
            <person name="Lapidus A."/>
            <person name="Cheng J.-F."/>
            <person name="Bruce D."/>
            <person name="Goodwin L."/>
            <person name="Pitluck S."/>
            <person name="Chertkov O."/>
            <person name="Detter J.C."/>
            <person name="Han C."/>
            <person name="Tapia R."/>
            <person name="Land M."/>
            <person name="Hauser L."/>
            <person name="Kyrpides N."/>
            <person name="Mikhailova N."/>
            <person name="Hazen T.C."/>
            <person name="Woyke T."/>
        </authorList>
    </citation>
    <scope>NUCLEOTIDE SEQUENCE [LARGE SCALE GENOMIC DNA]</scope>
    <source>
        <strain evidence="6 7">JR</strain>
    </source>
</reference>
<evidence type="ECO:0000313" key="7">
    <source>
        <dbReference type="Proteomes" id="UP000002377"/>
    </source>
</evidence>
<evidence type="ECO:0000256" key="2">
    <source>
        <dbReference type="ARBA" id="ARBA00011322"/>
    </source>
</evidence>